<dbReference type="Gene3D" id="1.20.1260.10">
    <property type="match status" value="1"/>
</dbReference>
<dbReference type="InterPro" id="IPR047114">
    <property type="entry name" value="YciF"/>
</dbReference>
<organism evidence="2 3">
    <name type="scientific">Stakelama saccharophila</name>
    <dbReference type="NCBI Taxonomy" id="3075605"/>
    <lineage>
        <taxon>Bacteria</taxon>
        <taxon>Pseudomonadati</taxon>
        <taxon>Pseudomonadota</taxon>
        <taxon>Alphaproteobacteria</taxon>
        <taxon>Sphingomonadales</taxon>
        <taxon>Sphingomonadaceae</taxon>
        <taxon>Stakelama</taxon>
    </lineage>
</organism>
<protein>
    <submittedName>
        <fullName evidence="2">Ferritin-like domain-containing protein</fullName>
    </submittedName>
</protein>
<proteinExistence type="predicted"/>
<dbReference type="InterPro" id="IPR012347">
    <property type="entry name" value="Ferritin-like"/>
</dbReference>
<feature type="coiled-coil region" evidence="1">
    <location>
        <begin position="33"/>
        <end position="60"/>
    </location>
</feature>
<dbReference type="PANTHER" id="PTHR30565:SF9">
    <property type="entry name" value="PROTEIN YCIF"/>
    <property type="match status" value="1"/>
</dbReference>
<dbReference type="InterPro" id="IPR009078">
    <property type="entry name" value="Ferritin-like_SF"/>
</dbReference>
<dbReference type="RefSeq" id="WP_313913405.1">
    <property type="nucleotide sequence ID" value="NZ_CP135076.1"/>
</dbReference>
<evidence type="ECO:0000313" key="2">
    <source>
        <dbReference type="EMBL" id="WNO52693.1"/>
    </source>
</evidence>
<name>A0ABZ0B5N8_9SPHN</name>
<keyword evidence="1" id="KW-0175">Coiled coil</keyword>
<dbReference type="EMBL" id="CP135076">
    <property type="protein sequence ID" value="WNO52693.1"/>
    <property type="molecule type" value="Genomic_DNA"/>
</dbReference>
<dbReference type="PANTHER" id="PTHR30565">
    <property type="entry name" value="PROTEIN YCIF"/>
    <property type="match status" value="1"/>
</dbReference>
<dbReference type="SUPFAM" id="SSF47240">
    <property type="entry name" value="Ferritin-like"/>
    <property type="match status" value="1"/>
</dbReference>
<dbReference type="Proteomes" id="UP001302249">
    <property type="component" value="Chromosome"/>
</dbReference>
<accession>A0ABZ0B5N8</accession>
<reference evidence="2 3" key="1">
    <citation type="submission" date="2023-09" db="EMBL/GenBank/DDBJ databases">
        <authorList>
            <person name="Rey-Velasco X."/>
        </authorList>
    </citation>
    <scope>NUCLEOTIDE SEQUENCE [LARGE SCALE GENOMIC DNA]</scope>
    <source>
        <strain evidence="2 3">W311</strain>
    </source>
</reference>
<sequence>MHALENQALALMNRQVEHLEHYPEVEARLRSHIDETHGQIARVEEILESLDEKNSAVKDAGMTMSGNLAALAHTAAGDEIVKNSFANYAFENYEAASYTGLITMAEEGGFAQAVTGLKQSLDEEQAMAQFIIDGLPMVTRQFLQRRAAGETASH</sequence>
<gene>
    <name evidence="2" type="ORF">RPR59_09470</name>
</gene>
<keyword evidence="3" id="KW-1185">Reference proteome</keyword>
<evidence type="ECO:0000313" key="3">
    <source>
        <dbReference type="Proteomes" id="UP001302249"/>
    </source>
</evidence>
<dbReference type="InterPro" id="IPR010287">
    <property type="entry name" value="DUF892_YciF-like"/>
</dbReference>
<evidence type="ECO:0000256" key="1">
    <source>
        <dbReference type="SAM" id="Coils"/>
    </source>
</evidence>
<dbReference type="Pfam" id="PF05974">
    <property type="entry name" value="DUF892"/>
    <property type="match status" value="1"/>
</dbReference>